<dbReference type="EMBL" id="JAAEDI010000005">
    <property type="protein sequence ID" value="MBR0649275.1"/>
    <property type="molecule type" value="Genomic_DNA"/>
</dbReference>
<evidence type="ECO:0000313" key="2">
    <source>
        <dbReference type="EMBL" id="MBR0649275.1"/>
    </source>
</evidence>
<organism evidence="2 3">
    <name type="scientific">Neoroseomonas terrae</name>
    <dbReference type="NCBI Taxonomy" id="424799"/>
    <lineage>
        <taxon>Bacteria</taxon>
        <taxon>Pseudomonadati</taxon>
        <taxon>Pseudomonadota</taxon>
        <taxon>Alphaproteobacteria</taxon>
        <taxon>Acetobacterales</taxon>
        <taxon>Acetobacteraceae</taxon>
        <taxon>Neoroseomonas</taxon>
    </lineage>
</organism>
<dbReference type="RefSeq" id="WP_211867081.1">
    <property type="nucleotide sequence ID" value="NZ_JAAEDI010000005.1"/>
</dbReference>
<keyword evidence="3" id="KW-1185">Reference proteome</keyword>
<sequence>MTRIGRRAVFGLIGFAAAPPAFLAAPAAADTATLPSGPTPGSTPAFLSAAADEEGRWRAVAFGLDGSPRFDIPLPARGHGAAVSPDGGIAVLFARRPGSYAQLLHPTQGRVGQMLQRATGRWFCGHGCFSADGGLLYATELDDDGEGVVGVYSVPRGFARIGEFPTGGADPHDIRLTPDGRALWVANGGIRTDPSVPRTRLDLETFESGIALIDAASGRALSKRALDGEEGTLSLRHLALDADGALYVAMQHEGPRFERPPLVAATTADGLAQLEAADDVWRGLDHYTGSAAAGQGGEVIAVTSPRGGRGLLIEARSRRVVSSFAMPDGCGVAAAPGGFVVTSGLGRVALVDAGATPRDLAAAWLGRLRWDNHLVGL</sequence>
<dbReference type="Gene3D" id="2.130.10.10">
    <property type="entry name" value="YVTN repeat-like/Quinoprotein amine dehydrogenase"/>
    <property type="match status" value="1"/>
</dbReference>
<accession>A0ABS5EE26</accession>
<gene>
    <name evidence="2" type="ORF">GXW78_06355</name>
</gene>
<feature type="signal peptide" evidence="1">
    <location>
        <begin position="1"/>
        <end position="23"/>
    </location>
</feature>
<comment type="caution">
    <text evidence="2">The sequence shown here is derived from an EMBL/GenBank/DDBJ whole genome shotgun (WGS) entry which is preliminary data.</text>
</comment>
<evidence type="ECO:0000313" key="3">
    <source>
        <dbReference type="Proteomes" id="UP000698752"/>
    </source>
</evidence>
<dbReference type="InterPro" id="IPR015943">
    <property type="entry name" value="WD40/YVTN_repeat-like_dom_sf"/>
</dbReference>
<evidence type="ECO:0000256" key="1">
    <source>
        <dbReference type="SAM" id="SignalP"/>
    </source>
</evidence>
<dbReference type="SUPFAM" id="SSF50974">
    <property type="entry name" value="Nitrous oxide reductase, N-terminal domain"/>
    <property type="match status" value="1"/>
</dbReference>
<name>A0ABS5EE26_9PROT</name>
<dbReference type="PIRSF" id="PIRSF028101">
    <property type="entry name" value="UCP028101"/>
    <property type="match status" value="1"/>
</dbReference>
<proteinExistence type="predicted"/>
<dbReference type="InterPro" id="IPR008311">
    <property type="entry name" value="UCP028101"/>
</dbReference>
<reference evidence="3" key="1">
    <citation type="journal article" date="2021" name="Syst. Appl. Microbiol.">
        <title>Roseomonas hellenica sp. nov., isolated from roots of wild-growing Alkanna tinctoria.</title>
        <authorList>
            <person name="Rat A."/>
            <person name="Naranjo H.D."/>
            <person name="Lebbe L."/>
            <person name="Cnockaert M."/>
            <person name="Krigas N."/>
            <person name="Grigoriadou K."/>
            <person name="Maloupa E."/>
            <person name="Willems A."/>
        </authorList>
    </citation>
    <scope>NUCLEOTIDE SEQUENCE [LARGE SCALE GENOMIC DNA]</scope>
    <source>
        <strain evidence="3">LMG 31159</strain>
    </source>
</reference>
<feature type="chain" id="PRO_5046032104" evidence="1">
    <location>
        <begin position="24"/>
        <end position="377"/>
    </location>
</feature>
<protein>
    <submittedName>
        <fullName evidence="2">DUF1513 domain-containing protein</fullName>
    </submittedName>
</protein>
<dbReference type="Proteomes" id="UP000698752">
    <property type="component" value="Unassembled WGS sequence"/>
</dbReference>
<keyword evidence="1" id="KW-0732">Signal</keyword>
<dbReference type="InterPro" id="IPR011045">
    <property type="entry name" value="N2O_reductase_N"/>
</dbReference>
<dbReference type="Pfam" id="PF07433">
    <property type="entry name" value="DUF1513"/>
    <property type="match status" value="1"/>
</dbReference>